<keyword evidence="4" id="KW-1185">Reference proteome</keyword>
<dbReference type="InterPro" id="IPR024764">
    <property type="entry name" value="TFIIIC_Znf"/>
</dbReference>
<dbReference type="GO" id="GO:0000127">
    <property type="term" value="C:transcription factor TFIIIC complex"/>
    <property type="evidence" value="ECO:0007669"/>
    <property type="project" value="InterPro"/>
</dbReference>
<dbReference type="InterPro" id="IPR044230">
    <property type="entry name" value="GTF3C4"/>
</dbReference>
<dbReference type="Proteomes" id="UP001279410">
    <property type="component" value="Unassembled WGS sequence"/>
</dbReference>
<evidence type="ECO:0000313" key="4">
    <source>
        <dbReference type="Proteomes" id="UP001279410"/>
    </source>
</evidence>
<dbReference type="AlphaFoldDB" id="A0AAD3N7I7"/>
<feature type="domain" description="Transcription factor IIIC putative zinc-finger" evidence="2">
    <location>
        <begin position="57"/>
        <end position="110"/>
    </location>
</feature>
<evidence type="ECO:0000256" key="1">
    <source>
        <dbReference type="SAM" id="MobiDB-lite"/>
    </source>
</evidence>
<evidence type="ECO:0000259" key="2">
    <source>
        <dbReference type="Pfam" id="PF12660"/>
    </source>
</evidence>
<dbReference type="GO" id="GO:0006384">
    <property type="term" value="P:transcription initiation at RNA polymerase III promoter"/>
    <property type="evidence" value="ECO:0007669"/>
    <property type="project" value="InterPro"/>
</dbReference>
<evidence type="ECO:0000313" key="3">
    <source>
        <dbReference type="EMBL" id="GLD66276.1"/>
    </source>
</evidence>
<feature type="region of interest" description="Disordered" evidence="1">
    <location>
        <begin position="1"/>
        <end position="21"/>
    </location>
</feature>
<gene>
    <name evidence="3" type="ORF">AKAME5_001768200</name>
</gene>
<dbReference type="EMBL" id="BRZM01000090">
    <property type="protein sequence ID" value="GLD66276.1"/>
    <property type="molecule type" value="Genomic_DNA"/>
</dbReference>
<comment type="caution">
    <text evidence="3">The sequence shown here is derived from an EMBL/GenBank/DDBJ whole genome shotgun (WGS) entry which is preliminary data.</text>
</comment>
<name>A0AAD3N7I7_LATJO</name>
<protein>
    <submittedName>
        <fullName evidence="3">General transcription factor 3C polypeptide 4</fullName>
    </submittedName>
</protein>
<reference evidence="3" key="1">
    <citation type="submission" date="2022-08" db="EMBL/GenBank/DDBJ databases">
        <title>Genome sequencing of akame (Lates japonicus).</title>
        <authorList>
            <person name="Hashiguchi Y."/>
            <person name="Takahashi H."/>
        </authorList>
    </citation>
    <scope>NUCLEOTIDE SEQUENCE</scope>
    <source>
        <strain evidence="3">Kochi</strain>
    </source>
</reference>
<dbReference type="PANTHER" id="PTHR15496:SF2">
    <property type="entry name" value="GENERAL TRANSCRIPTION FACTOR 3C POLYPEPTIDE 4"/>
    <property type="match status" value="1"/>
</dbReference>
<dbReference type="GO" id="GO:0004402">
    <property type="term" value="F:histone acetyltransferase activity"/>
    <property type="evidence" value="ECO:0007669"/>
    <property type="project" value="InterPro"/>
</dbReference>
<dbReference type="Pfam" id="PF12660">
    <property type="entry name" value="zf-TFIIIC"/>
    <property type="match status" value="1"/>
</dbReference>
<sequence length="142" mass="16395">MKKMQEQGVSESGEVKLEKEEMGADSRAYPPVAWWNASPKTHKRQSFEVLIGHIKNKMNKQTFSERCTLCQDVLPFTDHKQAICKNGHMWLRCVLSYQACQTLTFRRCLLLDSIARLPKPEDPEWIKKILQAPCTLCDSPMI</sequence>
<accession>A0AAD3N7I7</accession>
<dbReference type="PANTHER" id="PTHR15496">
    <property type="entry name" value="GENERAL TRANSCRIPTION FACTOR 3C POLYPEPTIDE 4 FAMILY"/>
    <property type="match status" value="1"/>
</dbReference>
<proteinExistence type="predicted"/>
<organism evidence="3 4">
    <name type="scientific">Lates japonicus</name>
    <name type="common">Japanese lates</name>
    <dbReference type="NCBI Taxonomy" id="270547"/>
    <lineage>
        <taxon>Eukaryota</taxon>
        <taxon>Metazoa</taxon>
        <taxon>Chordata</taxon>
        <taxon>Craniata</taxon>
        <taxon>Vertebrata</taxon>
        <taxon>Euteleostomi</taxon>
        <taxon>Actinopterygii</taxon>
        <taxon>Neopterygii</taxon>
        <taxon>Teleostei</taxon>
        <taxon>Neoteleostei</taxon>
        <taxon>Acanthomorphata</taxon>
        <taxon>Carangaria</taxon>
        <taxon>Carangaria incertae sedis</taxon>
        <taxon>Centropomidae</taxon>
        <taxon>Lates</taxon>
    </lineage>
</organism>